<gene>
    <name evidence="3" type="ORF">EK0264_06640</name>
</gene>
<name>A0A7L4YMD4_9ACTN</name>
<feature type="transmembrane region" description="Helical" evidence="2">
    <location>
        <begin position="223"/>
        <end position="243"/>
    </location>
</feature>
<feature type="transmembrane region" description="Helical" evidence="2">
    <location>
        <begin position="69"/>
        <end position="91"/>
    </location>
</feature>
<keyword evidence="2" id="KW-1133">Transmembrane helix</keyword>
<evidence type="ECO:0000256" key="1">
    <source>
        <dbReference type="SAM" id="MobiDB-lite"/>
    </source>
</evidence>
<dbReference type="InParanoid" id="A0A7L4YMD4"/>
<dbReference type="Proteomes" id="UP000463857">
    <property type="component" value="Chromosome"/>
</dbReference>
<proteinExistence type="predicted"/>
<dbReference type="OrthoDB" id="5181663at2"/>
<feature type="region of interest" description="Disordered" evidence="1">
    <location>
        <begin position="301"/>
        <end position="386"/>
    </location>
</feature>
<feature type="compositionally biased region" description="Gly residues" evidence="1">
    <location>
        <begin position="325"/>
        <end position="336"/>
    </location>
</feature>
<feature type="transmembrane region" description="Helical" evidence="2">
    <location>
        <begin position="103"/>
        <end position="123"/>
    </location>
</feature>
<reference evidence="3 4" key="1">
    <citation type="journal article" date="2018" name="Int. J. Syst. Evol. Microbiol.">
        <title>Epidermidibacterium keratini gen. nov., sp. nov., a member of the family Sporichthyaceae, isolated from keratin epidermis.</title>
        <authorList>
            <person name="Lee D.G."/>
            <person name="Trujillo M.E."/>
            <person name="Kang S."/>
            <person name="Nam J.J."/>
            <person name="Kim Y.J."/>
        </authorList>
    </citation>
    <scope>NUCLEOTIDE SEQUENCE [LARGE SCALE GENOMIC DNA]</scope>
    <source>
        <strain evidence="3 4">EPI-7</strain>
    </source>
</reference>
<accession>A0A7L4YMD4</accession>
<dbReference type="RefSeq" id="WP_006213371.1">
    <property type="nucleotide sequence ID" value="NZ_CP047156.1"/>
</dbReference>
<keyword evidence="2" id="KW-0812">Transmembrane</keyword>
<feature type="compositionally biased region" description="Gly residues" evidence="1">
    <location>
        <begin position="345"/>
        <end position="355"/>
    </location>
</feature>
<evidence type="ECO:0000256" key="2">
    <source>
        <dbReference type="SAM" id="Phobius"/>
    </source>
</evidence>
<organism evidence="3 4">
    <name type="scientific">Epidermidibacterium keratini</name>
    <dbReference type="NCBI Taxonomy" id="1891644"/>
    <lineage>
        <taxon>Bacteria</taxon>
        <taxon>Bacillati</taxon>
        <taxon>Actinomycetota</taxon>
        <taxon>Actinomycetes</taxon>
        <taxon>Sporichthyales</taxon>
        <taxon>Sporichthyaceae</taxon>
        <taxon>Epidermidibacterium</taxon>
    </lineage>
</organism>
<dbReference type="EMBL" id="CP047156">
    <property type="protein sequence ID" value="QHB99983.1"/>
    <property type="molecule type" value="Genomic_DNA"/>
</dbReference>
<feature type="compositionally biased region" description="Gly residues" evidence="1">
    <location>
        <begin position="362"/>
        <end position="380"/>
    </location>
</feature>
<feature type="transmembrane region" description="Helical" evidence="2">
    <location>
        <begin position="264"/>
        <end position="286"/>
    </location>
</feature>
<sequence>MALCDVPVISTVCDSAGEAAASLIAAPFDWFAQAVGGAAGWLIEAMWTVFDTTTLVDVTQEGYVSVYNLLFGIGVFIVLIFFCFQLILGLIRRDPTALSRAALGAGKAVLGSFVVITLAALALEITDQLTIGIIQAAGETTATMGDKIILLAAGLTAINISAPGVGAIVTIFLGGLMVAAVAIVWFSLLIRKALLLIAIVLAPLAFAGAAWDATRGWIGKWAAFVLALIISKLVLVVVFLIAITQMATPIEADLTAITEPITGIVMLAIAAFAPYMVYRVIAFLGFDLYNTMGSEQEAKNAMNRPVPVPGTPQGEGPKKILDTNGNGGGGGGGGGDEPPPPGGGNPPGGGGGGGGTPPPPGGGADAGAGAGGAGAGGSAAGAGAAAGPVAAVVIGAEVAKKAATAGPEAGKQIGAQAEAATDGANQNTGNTNTSGNGESGGSGPGAQAPPRSTPQPNLPTGPKPDDGPSKPPTGGKE</sequence>
<keyword evidence="2" id="KW-0472">Membrane</keyword>
<feature type="compositionally biased region" description="Pro residues" evidence="1">
    <location>
        <begin position="451"/>
        <end position="462"/>
    </location>
</feature>
<protein>
    <submittedName>
        <fullName evidence="3">Conjugal transfer protein TrbL</fullName>
    </submittedName>
</protein>
<dbReference type="KEGG" id="eke:EK0264_06640"/>
<evidence type="ECO:0000313" key="4">
    <source>
        <dbReference type="Proteomes" id="UP000463857"/>
    </source>
</evidence>
<dbReference type="AlphaFoldDB" id="A0A7L4YMD4"/>
<feature type="transmembrane region" description="Helical" evidence="2">
    <location>
        <begin position="165"/>
        <end position="186"/>
    </location>
</feature>
<feature type="compositionally biased region" description="Low complexity" evidence="1">
    <location>
        <begin position="423"/>
        <end position="436"/>
    </location>
</feature>
<feature type="region of interest" description="Disordered" evidence="1">
    <location>
        <begin position="400"/>
        <end position="477"/>
    </location>
</feature>
<keyword evidence="4" id="KW-1185">Reference proteome</keyword>
<feature type="transmembrane region" description="Helical" evidence="2">
    <location>
        <begin position="193"/>
        <end position="211"/>
    </location>
</feature>
<evidence type="ECO:0000313" key="3">
    <source>
        <dbReference type="EMBL" id="QHB99983.1"/>
    </source>
</evidence>